<gene>
    <name evidence="1" type="ORF">RclHR1_01420013</name>
</gene>
<dbReference type="EMBL" id="BEXD01000469">
    <property type="protein sequence ID" value="GBB87710.1"/>
    <property type="molecule type" value="Genomic_DNA"/>
</dbReference>
<reference evidence="1 2" key="1">
    <citation type="submission" date="2017-11" db="EMBL/GenBank/DDBJ databases">
        <title>The genome of Rhizophagus clarus HR1 reveals common genetic basis of auxotrophy among arbuscular mycorrhizal fungi.</title>
        <authorList>
            <person name="Kobayashi Y."/>
        </authorList>
    </citation>
    <scope>NUCLEOTIDE SEQUENCE [LARGE SCALE GENOMIC DNA]</scope>
    <source>
        <strain evidence="1 2">HR1</strain>
    </source>
</reference>
<dbReference type="Gene3D" id="3.80.10.10">
    <property type="entry name" value="Ribonuclease Inhibitor"/>
    <property type="match status" value="1"/>
</dbReference>
<sequence>MNNNLELFECYSNISINVYSDELNKNFNPVNKLKIICCTDEDNEGLFRFIMGLKKSECLKIQGSFMNLPKIAEALRNNLRLPKIFLIIPVNLNQLANIIQNINGSLESLHLSWHHEIDSENGPTLFKNIARNCPELKELYTSVSILSIQIIPEIILSCYNLTHITIILNTLDGLLDVSQDLSKILPKIGMVISSSKLKSFTLALYHLGCNIDVFKEFFNYLYQNNIKNFKFNVFHRTSYKYRNEIKEFIIKYVNLGILHPNPVNHWIK</sequence>
<evidence type="ECO:0008006" key="3">
    <source>
        <dbReference type="Google" id="ProtNLM"/>
    </source>
</evidence>
<dbReference type="Proteomes" id="UP000247702">
    <property type="component" value="Unassembled WGS sequence"/>
</dbReference>
<organism evidence="1 2">
    <name type="scientific">Rhizophagus clarus</name>
    <dbReference type="NCBI Taxonomy" id="94130"/>
    <lineage>
        <taxon>Eukaryota</taxon>
        <taxon>Fungi</taxon>
        <taxon>Fungi incertae sedis</taxon>
        <taxon>Mucoromycota</taxon>
        <taxon>Glomeromycotina</taxon>
        <taxon>Glomeromycetes</taxon>
        <taxon>Glomerales</taxon>
        <taxon>Glomeraceae</taxon>
        <taxon>Rhizophagus</taxon>
    </lineage>
</organism>
<keyword evidence="2" id="KW-1185">Reference proteome</keyword>
<comment type="caution">
    <text evidence="1">The sequence shown here is derived from an EMBL/GenBank/DDBJ whole genome shotgun (WGS) entry which is preliminary data.</text>
</comment>
<evidence type="ECO:0000313" key="2">
    <source>
        <dbReference type="Proteomes" id="UP000247702"/>
    </source>
</evidence>
<proteinExistence type="predicted"/>
<dbReference type="InterPro" id="IPR032675">
    <property type="entry name" value="LRR_dom_sf"/>
</dbReference>
<dbReference type="AlphaFoldDB" id="A0A2Z6QBY6"/>
<accession>A0A2Z6QBY6</accession>
<name>A0A2Z6QBY6_9GLOM</name>
<protein>
    <recommendedName>
        <fullName evidence="3">F-box domain-containing protein</fullName>
    </recommendedName>
</protein>
<evidence type="ECO:0000313" key="1">
    <source>
        <dbReference type="EMBL" id="GBB87710.1"/>
    </source>
</evidence>
<dbReference type="SUPFAM" id="SSF52047">
    <property type="entry name" value="RNI-like"/>
    <property type="match status" value="1"/>
</dbReference>